<feature type="transmembrane region" description="Helical" evidence="7">
    <location>
        <begin position="311"/>
        <end position="333"/>
    </location>
</feature>
<dbReference type="AlphaFoldDB" id="A0A151I6P5"/>
<dbReference type="SUPFAM" id="SSF52540">
    <property type="entry name" value="P-loop containing nucleoside triphosphate hydrolases"/>
    <property type="match status" value="1"/>
</dbReference>
<dbReference type="PANTHER" id="PTHR43038:SF2">
    <property type="entry name" value="RH61964P"/>
    <property type="match status" value="1"/>
</dbReference>
<sequence>MVQQEAVVVRNAVKRYGKELVFNDLNMTVSRGSIYGLLGSSGCGKTTLLSCVVGVRHLDSGEVWVLGGNPGSKGSGIPGPRVGYMPQEISLVGEFSVSGAFYYFGRINGLNDEEIETRQKFFSELLQLPSDDHLVKNMSGGQQRRVSLAVALIHKPELLILDEPTVGLDPVLREKIWSYMIQITQEESITVLITTHYIEETKDANKIGLMRCGKLLAESAPQELLAQYQCSFLEEAFLKLCSVQNNTVTLNEAQGSKVEDTGGNVLHQDQNQHCESTKAYLKYEAVSERPVSRLRRFKALLTKNGTQFLRYYGGLIFAVVFPILQIGVFIMAIGDDPKNLKIGVVNEEVENCSSDNNFGNVWNDELTCHFGNLSCRFLHNFDNSIATQEYYEDIPKARLAVQNAKLSGVIYFSQNFSEALQIRVEEATFAKDSDLLASQIQVFLDMGDMQIGYFIQQKLFDRFLKVYEDIMRDCKYSPKLADPPIRFEEPIYGETDLNYADYVAPTYMLGLSFFLAATVSTTLIITDRMEGVWNRSVVQGVRTEEILLSHILIQSIVIIIHTAMIMLIVFPIWGLECKGPIFNVMVLIFLNGFSGLMYGFVLSVMFKNHTAAHYGAAGSFFALVLLNGCMWPVQGMPKVLRWFSYLVPTNLSSVSLRGIIYKGYSISEPEVYIGFLITVGWILLFLIITIFRGRSKSS</sequence>
<dbReference type="InterPro" id="IPR013525">
    <property type="entry name" value="ABC2_TM"/>
</dbReference>
<feature type="transmembrane region" description="Helical" evidence="7">
    <location>
        <begin position="612"/>
        <end position="630"/>
    </location>
</feature>
<feature type="transmembrane region" description="Helical" evidence="7">
    <location>
        <begin position="672"/>
        <end position="691"/>
    </location>
</feature>
<reference evidence="9 10" key="1">
    <citation type="submission" date="2016-03" db="EMBL/GenBank/DDBJ databases">
        <title>Cyphomyrmex costatus WGS genome.</title>
        <authorList>
            <person name="Nygaard S."/>
            <person name="Hu H."/>
            <person name="Boomsma J."/>
            <person name="Zhang G."/>
        </authorList>
    </citation>
    <scope>NUCLEOTIDE SEQUENCE [LARGE SCALE GENOMIC DNA]</scope>
    <source>
        <strain evidence="9">MS0001</strain>
        <tissue evidence="9">Whole body</tissue>
    </source>
</reference>
<evidence type="ECO:0000256" key="3">
    <source>
        <dbReference type="ARBA" id="ARBA00022741"/>
    </source>
</evidence>
<dbReference type="GO" id="GO:0016887">
    <property type="term" value="F:ATP hydrolysis activity"/>
    <property type="evidence" value="ECO:0007669"/>
    <property type="project" value="InterPro"/>
</dbReference>
<evidence type="ECO:0000256" key="1">
    <source>
        <dbReference type="ARBA" id="ARBA00004141"/>
    </source>
</evidence>
<proteinExistence type="predicted"/>
<dbReference type="STRING" id="456900.A0A151I6P5"/>
<feature type="transmembrane region" description="Helical" evidence="7">
    <location>
        <begin position="582"/>
        <end position="606"/>
    </location>
</feature>
<keyword evidence="10" id="KW-1185">Reference proteome</keyword>
<feature type="transmembrane region" description="Helical" evidence="7">
    <location>
        <begin position="507"/>
        <end position="526"/>
    </location>
</feature>
<dbReference type="OrthoDB" id="10255969at2759"/>
<dbReference type="Proteomes" id="UP000078542">
    <property type="component" value="Unassembled WGS sequence"/>
</dbReference>
<comment type="subcellular location">
    <subcellularLocation>
        <location evidence="1">Membrane</location>
        <topology evidence="1">Multi-pass membrane protein</topology>
    </subcellularLocation>
</comment>
<dbReference type="PROSITE" id="PS00211">
    <property type="entry name" value="ABC_TRANSPORTER_1"/>
    <property type="match status" value="1"/>
</dbReference>
<dbReference type="GO" id="GO:0016020">
    <property type="term" value="C:membrane"/>
    <property type="evidence" value="ECO:0007669"/>
    <property type="project" value="UniProtKB-SubCell"/>
</dbReference>
<evidence type="ECO:0000256" key="7">
    <source>
        <dbReference type="SAM" id="Phobius"/>
    </source>
</evidence>
<dbReference type="KEGG" id="ccoa:108781970"/>
<dbReference type="EMBL" id="KQ978473">
    <property type="protein sequence ID" value="KYM93685.1"/>
    <property type="molecule type" value="Genomic_DNA"/>
</dbReference>
<dbReference type="InterPro" id="IPR003593">
    <property type="entry name" value="AAA+_ATPase"/>
</dbReference>
<protein>
    <submittedName>
        <fullName evidence="9">ABC transporter G family member 23</fullName>
    </submittedName>
</protein>
<evidence type="ECO:0000256" key="2">
    <source>
        <dbReference type="ARBA" id="ARBA00022692"/>
    </source>
</evidence>
<evidence type="ECO:0000313" key="10">
    <source>
        <dbReference type="Proteomes" id="UP000078542"/>
    </source>
</evidence>
<evidence type="ECO:0000256" key="6">
    <source>
        <dbReference type="ARBA" id="ARBA00023136"/>
    </source>
</evidence>
<organism evidence="9 10">
    <name type="scientific">Cyphomyrmex costatus</name>
    <dbReference type="NCBI Taxonomy" id="456900"/>
    <lineage>
        <taxon>Eukaryota</taxon>
        <taxon>Metazoa</taxon>
        <taxon>Ecdysozoa</taxon>
        <taxon>Arthropoda</taxon>
        <taxon>Hexapoda</taxon>
        <taxon>Insecta</taxon>
        <taxon>Pterygota</taxon>
        <taxon>Neoptera</taxon>
        <taxon>Endopterygota</taxon>
        <taxon>Hymenoptera</taxon>
        <taxon>Apocrita</taxon>
        <taxon>Aculeata</taxon>
        <taxon>Formicoidea</taxon>
        <taxon>Formicidae</taxon>
        <taxon>Myrmicinae</taxon>
        <taxon>Cyphomyrmex</taxon>
    </lineage>
</organism>
<keyword evidence="4" id="KW-0067">ATP-binding</keyword>
<evidence type="ECO:0000313" key="9">
    <source>
        <dbReference type="EMBL" id="KYM93685.1"/>
    </source>
</evidence>
<keyword evidence="3" id="KW-0547">Nucleotide-binding</keyword>
<keyword evidence="2 7" id="KW-0812">Transmembrane</keyword>
<dbReference type="InterPro" id="IPR027417">
    <property type="entry name" value="P-loop_NTPase"/>
</dbReference>
<dbReference type="CDD" id="cd03230">
    <property type="entry name" value="ABC_DR_subfamily_A"/>
    <property type="match status" value="1"/>
</dbReference>
<accession>A0A151I6P5</accession>
<dbReference type="PANTHER" id="PTHR43038">
    <property type="entry name" value="ATP-BINDING CASSETTE, SUB-FAMILY H, MEMBER 1"/>
    <property type="match status" value="1"/>
</dbReference>
<gene>
    <name evidence="9" type="ORF">ALC62_15671</name>
</gene>
<dbReference type="InterPro" id="IPR003439">
    <property type="entry name" value="ABC_transporter-like_ATP-bd"/>
</dbReference>
<evidence type="ECO:0000256" key="4">
    <source>
        <dbReference type="ARBA" id="ARBA00022840"/>
    </source>
</evidence>
<dbReference type="InterPro" id="IPR017871">
    <property type="entry name" value="ABC_transporter-like_CS"/>
</dbReference>
<dbReference type="Gene3D" id="3.40.50.300">
    <property type="entry name" value="P-loop containing nucleotide triphosphate hydrolases"/>
    <property type="match status" value="1"/>
</dbReference>
<evidence type="ECO:0000259" key="8">
    <source>
        <dbReference type="PROSITE" id="PS50893"/>
    </source>
</evidence>
<dbReference type="GO" id="GO:0005524">
    <property type="term" value="F:ATP binding"/>
    <property type="evidence" value="ECO:0007669"/>
    <property type="project" value="UniProtKB-KW"/>
</dbReference>
<dbReference type="PROSITE" id="PS50893">
    <property type="entry name" value="ABC_TRANSPORTER_2"/>
    <property type="match status" value="1"/>
</dbReference>
<feature type="transmembrane region" description="Helical" evidence="7">
    <location>
        <begin position="546"/>
        <end position="570"/>
    </location>
</feature>
<keyword evidence="5 7" id="KW-1133">Transmembrane helix</keyword>
<dbReference type="SMART" id="SM00382">
    <property type="entry name" value="AAA"/>
    <property type="match status" value="1"/>
</dbReference>
<name>A0A151I6P5_9HYME</name>
<keyword evidence="6 7" id="KW-0472">Membrane</keyword>
<dbReference type="GO" id="GO:0140359">
    <property type="term" value="F:ABC-type transporter activity"/>
    <property type="evidence" value="ECO:0007669"/>
    <property type="project" value="InterPro"/>
</dbReference>
<feature type="domain" description="ABC transporter" evidence="8">
    <location>
        <begin position="7"/>
        <end position="237"/>
    </location>
</feature>
<dbReference type="Pfam" id="PF00005">
    <property type="entry name" value="ABC_tran"/>
    <property type="match status" value="1"/>
</dbReference>
<dbReference type="Pfam" id="PF12698">
    <property type="entry name" value="ABC2_membrane_3"/>
    <property type="match status" value="1"/>
</dbReference>
<evidence type="ECO:0000256" key="5">
    <source>
        <dbReference type="ARBA" id="ARBA00022989"/>
    </source>
</evidence>